<evidence type="ECO:0000256" key="5">
    <source>
        <dbReference type="SAM" id="Phobius"/>
    </source>
</evidence>
<dbReference type="PROSITE" id="PS00211">
    <property type="entry name" value="ABC_TRANSPORTER_1"/>
    <property type="match status" value="1"/>
</dbReference>
<keyword evidence="5" id="KW-1133">Transmembrane helix</keyword>
<dbReference type="InterPro" id="IPR000644">
    <property type="entry name" value="CBS_dom"/>
</dbReference>
<dbReference type="GO" id="GO:0031460">
    <property type="term" value="P:glycine betaine transport"/>
    <property type="evidence" value="ECO:0007669"/>
    <property type="project" value="InterPro"/>
</dbReference>
<dbReference type="AlphaFoldDB" id="A0A8J4SHT9"/>
<accession>A0A8J4SHT9</accession>
<evidence type="ECO:0000256" key="2">
    <source>
        <dbReference type="ARBA" id="ARBA00022448"/>
    </source>
</evidence>
<dbReference type="GO" id="GO:0022857">
    <property type="term" value="F:transmembrane transporter activity"/>
    <property type="evidence" value="ECO:0007669"/>
    <property type="project" value="InterPro"/>
</dbReference>
<dbReference type="EMBL" id="AOFI03000013">
    <property type="protein sequence ID" value="KAF4324835.1"/>
    <property type="molecule type" value="Genomic_DNA"/>
</dbReference>
<dbReference type="GO" id="GO:0016887">
    <property type="term" value="F:ATP hydrolysis activity"/>
    <property type="evidence" value="ECO:0007669"/>
    <property type="project" value="InterPro"/>
</dbReference>
<feature type="transmembrane region" description="Helical" evidence="5">
    <location>
        <begin position="345"/>
        <end position="365"/>
    </location>
</feature>
<dbReference type="PROSITE" id="PS50893">
    <property type="entry name" value="ABC_TRANSPORTER_2"/>
    <property type="match status" value="1"/>
</dbReference>
<reference evidence="8" key="1">
    <citation type="journal article" date="2015" name="Genom Data">
        <title>Draft genome sequences of Phytophthora kernoviae and Phytophthora ramorum lineage EU2 from Scotland.</title>
        <authorList>
            <person name="Sambles C."/>
            <person name="Schlenzig A."/>
            <person name="O'Neill P."/>
            <person name="Grant M."/>
            <person name="Studholme D.J."/>
        </authorList>
    </citation>
    <scope>NUCLEOTIDE SEQUENCE</scope>
    <source>
        <strain evidence="8">00238/432</strain>
    </source>
</reference>
<dbReference type="Gene3D" id="3.40.190.100">
    <property type="entry name" value="Glycine betaine-binding periplasmic protein, domain 2"/>
    <property type="match status" value="2"/>
</dbReference>
<dbReference type="PANTHER" id="PTHR43869">
    <property type="entry name" value="GLYCINE BETAINE/PROLINE BETAINE TRANSPORT SYSTEM ATP-BINDING PROTEIN PROV"/>
    <property type="match status" value="1"/>
</dbReference>
<dbReference type="NCBIfam" id="TIGR01186">
    <property type="entry name" value="proV"/>
    <property type="match status" value="1"/>
</dbReference>
<dbReference type="GO" id="GO:0006865">
    <property type="term" value="P:amino acid transport"/>
    <property type="evidence" value="ECO:0007669"/>
    <property type="project" value="UniProtKB-KW"/>
</dbReference>
<proteinExistence type="inferred from homology"/>
<dbReference type="GO" id="GO:0043190">
    <property type="term" value="C:ATP-binding cassette (ABC) transporter complex"/>
    <property type="evidence" value="ECO:0007669"/>
    <property type="project" value="InterPro"/>
</dbReference>
<dbReference type="Proteomes" id="UP000702964">
    <property type="component" value="Unassembled WGS sequence"/>
</dbReference>
<feature type="domain" description="ABC transporter" evidence="6">
    <location>
        <begin position="1"/>
        <end position="171"/>
    </location>
</feature>
<evidence type="ECO:0000259" key="6">
    <source>
        <dbReference type="PROSITE" id="PS50893"/>
    </source>
</evidence>
<dbReference type="GO" id="GO:0005524">
    <property type="term" value="F:ATP binding"/>
    <property type="evidence" value="ECO:0007669"/>
    <property type="project" value="InterPro"/>
</dbReference>
<evidence type="ECO:0000313" key="8">
    <source>
        <dbReference type="EMBL" id="KAF4324835.1"/>
    </source>
</evidence>
<dbReference type="Pfam" id="PF00571">
    <property type="entry name" value="CBS"/>
    <property type="match status" value="1"/>
</dbReference>
<dbReference type="Pfam" id="PF00005">
    <property type="entry name" value="ABC_tran"/>
    <property type="match status" value="1"/>
</dbReference>
<evidence type="ECO:0000256" key="4">
    <source>
        <dbReference type="PROSITE-ProRule" id="PRU00703"/>
    </source>
</evidence>
<dbReference type="Gene3D" id="3.10.105.10">
    <property type="entry name" value="Dipeptide-binding Protein, Domain 3"/>
    <property type="match status" value="2"/>
</dbReference>
<evidence type="ECO:0000256" key="1">
    <source>
        <dbReference type="ARBA" id="ARBA00005417"/>
    </source>
</evidence>
<sequence length="921" mass="101411">MNKEQLREVRRKTISMVFQKFALFPHRTVLDNVEYGLEVQKVDKNERREKAKTSLELVGLKGWEDKMPDELSGGMQQRVGLARALANDPEVLLMDEAFSALDPLIRRDMQDELIELQDKMKKTIIFITHDLDEALRIGDRIALMKDGAVVQIGTPEEIMIQPANSYVARFVEDVDLSKVLTAAHVMRRPETITLDRGPRVALELMRERGISNLFVIDRSIKLLGVITAEDATRAMRENKVLNDILITDGPTVSPDTLIHELFEIVSSAHVPLAVVGETGRLQASMIGAQGIGAEVYRAVTQLQIGKGFEAGLAVVVLAIVLDRFTQNLFMPGRKKSSRFSTKQTAWITAAAVLVVLVAGFSQYFIGGNSSSAGGNNTPANAVGEEVKYQIIGIDPGAGIMKSTAKAIEDYHLTDWTLIEGSGAAMTATLDKAIKAEKPIIITGWTPHWMFNKYDLKYLEDPQKSFGDAEEIHTIARKGLKEDHPVAYEFLSRFQWTSDQMGEMMSAIQNGTSPEEAAKDYAEKHADQIDEWTKGLTPVNGDAFKLGYVAWDSEIASTNLLKYVMESKLGYKVNALQVEAGPMWTGVATGDVDASPAAWLPLTHADYWERYKDQVDDLGANMTGVRTGLVVPAYMTDVNSIADLETGATSSTPSANANVGKEVDHQIIGIDPGAGIMKSTASAIEKYGLSDWKLVEGSGAAMTATLDKAVKNKEPIIVTGWTPHWMFNAYDLKYLDDPEGVYGEAEQIHTIARKGLKEDKPVAYEFLDRFSWTPEDMGEIMVAIQDGDYPQKAAAAFAEKHSDKVAEWTKGLTPVNGDSIKLSYVAWDSEIASTNLLEYILKEKLGYKVTSLQVEIGPMWTGIANGDVDATPAAWLPLTSADYFNKYKDQIDDLGPNMDGAKTGLVVPTYMDINSIEDLKDN</sequence>
<dbReference type="PANTHER" id="PTHR43869:SF1">
    <property type="entry name" value="GLYCINE BETAINE_PROLINE BETAINE TRANSPORT SYSTEM ATP-BINDING PROTEIN PROV"/>
    <property type="match status" value="1"/>
</dbReference>
<dbReference type="CDD" id="cd13639">
    <property type="entry name" value="PBP2_OpuAC_like"/>
    <property type="match status" value="2"/>
</dbReference>
<evidence type="ECO:0000256" key="3">
    <source>
        <dbReference type="ARBA" id="ARBA00022970"/>
    </source>
</evidence>
<keyword evidence="3" id="KW-0029">Amino-acid transport</keyword>
<protein>
    <submittedName>
        <fullName evidence="8">Uncharacterized protein</fullName>
    </submittedName>
</protein>
<dbReference type="SUPFAM" id="SSF54631">
    <property type="entry name" value="CBS-domain pair"/>
    <property type="match status" value="1"/>
</dbReference>
<dbReference type="InterPro" id="IPR007210">
    <property type="entry name" value="ABC_Gly_betaine_transp_sub-bd"/>
</dbReference>
<gene>
    <name evidence="8" type="ORF">G195_001046</name>
</gene>
<name>A0A8J4SHT9_9STRA</name>
<organism evidence="8 9">
    <name type="scientific">Phytophthora kernoviae 00238/432</name>
    <dbReference type="NCBI Taxonomy" id="1284355"/>
    <lineage>
        <taxon>Eukaryota</taxon>
        <taxon>Sar</taxon>
        <taxon>Stramenopiles</taxon>
        <taxon>Oomycota</taxon>
        <taxon>Peronosporomycetes</taxon>
        <taxon>Peronosporales</taxon>
        <taxon>Peronosporaceae</taxon>
        <taxon>Phytophthora</taxon>
    </lineage>
</organism>
<dbReference type="Gene3D" id="3.40.50.300">
    <property type="entry name" value="P-loop containing nucleotide triphosphate hydrolases"/>
    <property type="match status" value="1"/>
</dbReference>
<comment type="similarity">
    <text evidence="1">Belongs to the ABC transporter superfamily.</text>
</comment>
<dbReference type="InterPro" id="IPR046342">
    <property type="entry name" value="CBS_dom_sf"/>
</dbReference>
<keyword evidence="2" id="KW-0813">Transport</keyword>
<dbReference type="InterPro" id="IPR003439">
    <property type="entry name" value="ABC_transporter-like_ATP-bd"/>
</dbReference>
<dbReference type="Gene3D" id="3.10.580.10">
    <property type="entry name" value="CBS-domain"/>
    <property type="match status" value="1"/>
</dbReference>
<dbReference type="SUPFAM" id="SSF52540">
    <property type="entry name" value="P-loop containing nucleoside triphosphate hydrolases"/>
    <property type="match status" value="1"/>
</dbReference>
<evidence type="ECO:0000259" key="7">
    <source>
        <dbReference type="PROSITE" id="PS51371"/>
    </source>
</evidence>
<dbReference type="InterPro" id="IPR017871">
    <property type="entry name" value="ABC_transporter-like_CS"/>
</dbReference>
<dbReference type="Pfam" id="PF04069">
    <property type="entry name" value="OpuAC"/>
    <property type="match status" value="3"/>
</dbReference>
<keyword evidence="4" id="KW-0129">CBS domain</keyword>
<evidence type="ECO:0000313" key="9">
    <source>
        <dbReference type="Proteomes" id="UP000702964"/>
    </source>
</evidence>
<dbReference type="InterPro" id="IPR051921">
    <property type="entry name" value="ABC_osmolyte_uptake_ATP-bind"/>
</dbReference>
<keyword evidence="5" id="KW-0472">Membrane</keyword>
<dbReference type="SUPFAM" id="SSF53850">
    <property type="entry name" value="Periplasmic binding protein-like II"/>
    <property type="match status" value="3"/>
</dbReference>
<feature type="domain" description="CBS" evidence="7">
    <location>
        <begin position="185"/>
        <end position="244"/>
    </location>
</feature>
<keyword evidence="5" id="KW-0812">Transmembrane</keyword>
<dbReference type="InterPro" id="IPR027417">
    <property type="entry name" value="P-loop_NTPase"/>
</dbReference>
<comment type="caution">
    <text evidence="8">The sequence shown here is derived from an EMBL/GenBank/DDBJ whole genome shotgun (WGS) entry which is preliminary data.</text>
</comment>
<dbReference type="InterPro" id="IPR005892">
    <property type="entry name" value="Gly-betaine_transp_ATP-bd"/>
</dbReference>
<dbReference type="PROSITE" id="PS51371">
    <property type="entry name" value="CBS"/>
    <property type="match status" value="1"/>
</dbReference>
<reference evidence="8" key="2">
    <citation type="submission" date="2020-02" db="EMBL/GenBank/DDBJ databases">
        <authorList>
            <person name="Studholme D.J."/>
        </authorList>
    </citation>
    <scope>NUCLEOTIDE SEQUENCE</scope>
    <source>
        <strain evidence="8">00238/432</strain>
    </source>
</reference>
<dbReference type="SMART" id="SM00116">
    <property type="entry name" value="CBS"/>
    <property type="match status" value="1"/>
</dbReference>